<evidence type="ECO:0000313" key="3">
    <source>
        <dbReference type="Proteomes" id="UP000199564"/>
    </source>
</evidence>
<dbReference type="Pfam" id="PF08818">
    <property type="entry name" value="DUF1801"/>
    <property type="match status" value="1"/>
</dbReference>
<name>A0A1I5AGJ9_9BACT</name>
<evidence type="ECO:0000313" key="2">
    <source>
        <dbReference type="EMBL" id="SFN61339.1"/>
    </source>
</evidence>
<dbReference type="InterPro" id="IPR014922">
    <property type="entry name" value="YdhG-like"/>
</dbReference>
<organism evidence="2 3">
    <name type="scientific">Algoriphagus ornithinivorans</name>
    <dbReference type="NCBI Taxonomy" id="226506"/>
    <lineage>
        <taxon>Bacteria</taxon>
        <taxon>Pseudomonadati</taxon>
        <taxon>Bacteroidota</taxon>
        <taxon>Cytophagia</taxon>
        <taxon>Cytophagales</taxon>
        <taxon>Cyclobacteriaceae</taxon>
        <taxon>Algoriphagus</taxon>
    </lineage>
</organism>
<accession>A0A1I5AGJ9</accession>
<keyword evidence="3" id="KW-1185">Reference proteome</keyword>
<proteinExistence type="predicted"/>
<dbReference type="Proteomes" id="UP000199564">
    <property type="component" value="Unassembled WGS sequence"/>
</dbReference>
<dbReference type="AlphaFoldDB" id="A0A1I5AGJ9"/>
<dbReference type="STRING" id="226506.SAMN04488519_101144"/>
<dbReference type="Pfam" id="PF13376">
    <property type="entry name" value="OmdA"/>
    <property type="match status" value="1"/>
</dbReference>
<gene>
    <name evidence="2" type="ORF">SAMN04488519_101144</name>
</gene>
<reference evidence="3" key="1">
    <citation type="submission" date="2016-10" db="EMBL/GenBank/DDBJ databases">
        <authorList>
            <person name="Varghese N."/>
            <person name="Submissions S."/>
        </authorList>
    </citation>
    <scope>NUCLEOTIDE SEQUENCE [LARGE SCALE GENOMIC DNA]</scope>
    <source>
        <strain evidence="3">DSM 15282</strain>
    </source>
</reference>
<dbReference type="Gene3D" id="3.90.1150.200">
    <property type="match status" value="1"/>
</dbReference>
<sequence>MPKNPQWIELENRLRNLIESATELTETVKWGMPVFTYDGKNVLGFAGMKHHFAVWFYNGVFLKDQHQVLINAQEGKTKAMRQWRMESEADLDEKVFLKLVQEAISNEQKGLVWKPEKSKELELPDLLKEKLKADSKLKKAFELLTPYKQKEYAEYISEAKREATQVSRLEKIIPMILEGKGLNDRYK</sequence>
<dbReference type="EMBL" id="FOVW01000001">
    <property type="protein sequence ID" value="SFN61339.1"/>
    <property type="molecule type" value="Genomic_DNA"/>
</dbReference>
<feature type="domain" description="YdhG-like" evidence="1">
    <location>
        <begin position="12"/>
        <end position="104"/>
    </location>
</feature>
<protein>
    <submittedName>
        <fullName evidence="2">Uncharacterized conserved protein YdeI, YjbR/CyaY-like superfamily, DUF1801 family</fullName>
    </submittedName>
</protein>
<dbReference type="RefSeq" id="WP_091648901.1">
    <property type="nucleotide sequence ID" value="NZ_FOVW01000001.1"/>
</dbReference>
<dbReference type="SUPFAM" id="SSF159888">
    <property type="entry name" value="YdhG-like"/>
    <property type="match status" value="1"/>
</dbReference>
<evidence type="ECO:0000259" key="1">
    <source>
        <dbReference type="Pfam" id="PF08818"/>
    </source>
</evidence>